<evidence type="ECO:0000313" key="1">
    <source>
        <dbReference type="EMBL" id="OGE07300.1"/>
    </source>
</evidence>
<dbReference type="AlphaFoldDB" id="A0A1F5HTB0"/>
<evidence type="ECO:0000313" key="2">
    <source>
        <dbReference type="Proteomes" id="UP000178845"/>
    </source>
</evidence>
<proteinExistence type="predicted"/>
<reference evidence="1 2" key="1">
    <citation type="journal article" date="2016" name="Nat. Commun.">
        <title>Thousands of microbial genomes shed light on interconnected biogeochemical processes in an aquifer system.</title>
        <authorList>
            <person name="Anantharaman K."/>
            <person name="Brown C.T."/>
            <person name="Hug L.A."/>
            <person name="Sharon I."/>
            <person name="Castelle C.J."/>
            <person name="Probst A.J."/>
            <person name="Thomas B.C."/>
            <person name="Singh A."/>
            <person name="Wilkins M.J."/>
            <person name="Karaoz U."/>
            <person name="Brodie E.L."/>
            <person name="Williams K.H."/>
            <person name="Hubbard S.S."/>
            <person name="Banfield J.F."/>
        </authorList>
    </citation>
    <scope>NUCLEOTIDE SEQUENCE [LARGE SCALE GENOMIC DNA]</scope>
</reference>
<dbReference type="Proteomes" id="UP000178845">
    <property type="component" value="Unassembled WGS sequence"/>
</dbReference>
<dbReference type="EMBL" id="MFBW01000037">
    <property type="protein sequence ID" value="OGE07300.1"/>
    <property type="molecule type" value="Genomic_DNA"/>
</dbReference>
<gene>
    <name evidence="1" type="ORF">A3I53_00090</name>
</gene>
<sequence length="100" mass="11378">MTFPCGLTTISSLNEFIIQSGSLPDSWTIVELAWRLLDEAIESKKTSNRNTEVELFSNNEIARMSGQIEALRKLTPDEREKVCWKARRTSSAIELVAEQF</sequence>
<protein>
    <submittedName>
        <fullName evidence="1">Uncharacterized protein</fullName>
    </submittedName>
</protein>
<organism evidence="1 2">
    <name type="scientific">Candidatus Curtissbacteria bacterium RIFCSPLOWO2_02_FULL_40_13b</name>
    <dbReference type="NCBI Taxonomy" id="1797733"/>
    <lineage>
        <taxon>Bacteria</taxon>
        <taxon>Candidatus Curtissiibacteriota</taxon>
    </lineage>
</organism>
<accession>A0A1F5HTB0</accession>
<name>A0A1F5HTB0_9BACT</name>
<comment type="caution">
    <text evidence="1">The sequence shown here is derived from an EMBL/GenBank/DDBJ whole genome shotgun (WGS) entry which is preliminary data.</text>
</comment>